<dbReference type="NCBIfam" id="TIGR01870">
    <property type="entry name" value="cas_TM1810_Csm2"/>
    <property type="match status" value="1"/>
</dbReference>
<evidence type="ECO:0000256" key="1">
    <source>
        <dbReference type="ARBA" id="ARBA00003640"/>
    </source>
</evidence>
<accession>A0A150IU55</accession>
<keyword evidence="5" id="KW-0051">Antiviral defense</keyword>
<proteinExistence type="inferred from homology"/>
<evidence type="ECO:0000256" key="7">
    <source>
        <dbReference type="SAM" id="Coils"/>
    </source>
</evidence>
<name>A0A150IU55_9EURY</name>
<protein>
    <recommendedName>
        <fullName evidence="3">CRISPR system Cms protein Csm2</fullName>
    </recommendedName>
    <alternativeName>
        <fullName evidence="6">CRISPR type III A-associated protein Csm2</fullName>
    </alternativeName>
</protein>
<comment type="function">
    <text evidence="1">This subunit may be involved in monitoring complementarity of crRNA and target RNA.</text>
</comment>
<keyword evidence="4" id="KW-0694">RNA-binding</keyword>
<comment type="similarity">
    <text evidence="2">Belongs to the CRISPR-associated Csm2 family.</text>
</comment>
<reference evidence="8 9" key="1">
    <citation type="journal article" date="2016" name="ISME J.">
        <title>Chasing the elusive Euryarchaeota class WSA2: genomes reveal a uniquely fastidious methyl-reducing methanogen.</title>
        <authorList>
            <person name="Nobu M.K."/>
            <person name="Narihiro T."/>
            <person name="Kuroda K."/>
            <person name="Mei R."/>
            <person name="Liu W.T."/>
        </authorList>
    </citation>
    <scope>NUCLEOTIDE SEQUENCE [LARGE SCALE GENOMIC DNA]</scope>
    <source>
        <strain evidence="8">U1lsi0528_Bin055</strain>
    </source>
</reference>
<dbReference type="Pfam" id="PF03750">
    <property type="entry name" value="Csm2_III-A"/>
    <property type="match status" value="1"/>
</dbReference>
<comment type="caution">
    <text evidence="8">The sequence shown here is derived from an EMBL/GenBank/DDBJ whole genome shotgun (WGS) entry which is preliminary data.</text>
</comment>
<evidence type="ECO:0000256" key="6">
    <source>
        <dbReference type="ARBA" id="ARBA00031723"/>
    </source>
</evidence>
<evidence type="ECO:0000256" key="3">
    <source>
        <dbReference type="ARBA" id="ARBA00016118"/>
    </source>
</evidence>
<evidence type="ECO:0000256" key="2">
    <source>
        <dbReference type="ARBA" id="ARBA00006896"/>
    </source>
</evidence>
<sequence>MTKQTFYVDQNKRIIDPELFNKRAEEAAEKMALVSTTQMRRVFDELKRLKRRVERIETEEEFKKILPYILMERSKIVYTVARARDREKSKSKFYEELKNLFENYLNTDQIIRKEDYINFCDFMEAIVSFHYEKALEKKQEQSYRGGQK</sequence>
<evidence type="ECO:0000256" key="5">
    <source>
        <dbReference type="ARBA" id="ARBA00023118"/>
    </source>
</evidence>
<dbReference type="Proteomes" id="UP000075398">
    <property type="component" value="Unassembled WGS sequence"/>
</dbReference>
<keyword evidence="7" id="KW-0175">Coiled coil</keyword>
<dbReference type="InterPro" id="IPR010149">
    <property type="entry name" value="CRISPR-assoc_prot_Csm2_III-A"/>
</dbReference>
<dbReference type="AlphaFoldDB" id="A0A150IU55"/>
<evidence type="ECO:0000313" key="8">
    <source>
        <dbReference type="EMBL" id="KYC48405.1"/>
    </source>
</evidence>
<organism evidence="8 9">
    <name type="scientific">Candidatus Methanofastidiosum methylothiophilum</name>
    <dbReference type="NCBI Taxonomy" id="1705564"/>
    <lineage>
        <taxon>Archaea</taxon>
        <taxon>Methanobacteriati</taxon>
        <taxon>Methanobacteriota</taxon>
        <taxon>Stenosarchaea group</taxon>
        <taxon>Candidatus Methanofastidiosia</taxon>
        <taxon>Candidatus Methanofastidiosales</taxon>
        <taxon>Candidatus Methanofastidiosaceae</taxon>
        <taxon>Candidatus Methanofastidiosum</taxon>
    </lineage>
</organism>
<gene>
    <name evidence="8" type="ORF">AMQ22_01874</name>
</gene>
<evidence type="ECO:0000256" key="4">
    <source>
        <dbReference type="ARBA" id="ARBA00022884"/>
    </source>
</evidence>
<dbReference type="EMBL" id="LNGC01000132">
    <property type="protein sequence ID" value="KYC48405.1"/>
    <property type="molecule type" value="Genomic_DNA"/>
</dbReference>
<evidence type="ECO:0000313" key="9">
    <source>
        <dbReference type="Proteomes" id="UP000075398"/>
    </source>
</evidence>
<feature type="coiled-coil region" evidence="7">
    <location>
        <begin position="39"/>
        <end position="66"/>
    </location>
</feature>
<dbReference type="GO" id="GO:0003723">
    <property type="term" value="F:RNA binding"/>
    <property type="evidence" value="ECO:0007669"/>
    <property type="project" value="UniProtKB-KW"/>
</dbReference>
<dbReference type="GO" id="GO:0051607">
    <property type="term" value="P:defense response to virus"/>
    <property type="evidence" value="ECO:0007669"/>
    <property type="project" value="UniProtKB-KW"/>
</dbReference>